<keyword evidence="5 6" id="KW-0472">Membrane</keyword>
<proteinExistence type="evidence at transcript level"/>
<evidence type="ECO:0000256" key="5">
    <source>
        <dbReference type="ARBA" id="ARBA00023136"/>
    </source>
</evidence>
<dbReference type="InterPro" id="IPR044991">
    <property type="entry name" value="TET_plant"/>
</dbReference>
<feature type="transmembrane region" description="Helical" evidence="6">
    <location>
        <begin position="28"/>
        <end position="50"/>
    </location>
</feature>
<evidence type="ECO:0000256" key="3">
    <source>
        <dbReference type="ARBA" id="ARBA00022692"/>
    </source>
</evidence>
<evidence type="ECO:0000256" key="6">
    <source>
        <dbReference type="SAM" id="Phobius"/>
    </source>
</evidence>
<keyword evidence="4 6" id="KW-1133">Transmembrane helix</keyword>
<feature type="transmembrane region" description="Helical" evidence="6">
    <location>
        <begin position="215"/>
        <end position="237"/>
    </location>
</feature>
<protein>
    <submittedName>
        <fullName evidence="7">Uncharacterized protein</fullName>
    </submittedName>
</protein>
<dbReference type="Pfam" id="PF00335">
    <property type="entry name" value="Tetraspanin"/>
    <property type="match status" value="1"/>
</dbReference>
<evidence type="ECO:0000256" key="4">
    <source>
        <dbReference type="ARBA" id="ARBA00022989"/>
    </source>
</evidence>
<evidence type="ECO:0000256" key="2">
    <source>
        <dbReference type="ARBA" id="ARBA00006840"/>
    </source>
</evidence>
<dbReference type="GO" id="GO:0009734">
    <property type="term" value="P:auxin-activated signaling pathway"/>
    <property type="evidence" value="ECO:0007669"/>
    <property type="project" value="InterPro"/>
</dbReference>
<evidence type="ECO:0000313" key="7">
    <source>
        <dbReference type="EMBL" id="ABK24083.1"/>
    </source>
</evidence>
<dbReference type="EMBL" id="EF084772">
    <property type="protein sequence ID" value="ABK24083.1"/>
    <property type="molecule type" value="mRNA"/>
</dbReference>
<dbReference type="GO" id="GO:0016020">
    <property type="term" value="C:membrane"/>
    <property type="evidence" value="ECO:0007669"/>
    <property type="project" value="UniProtKB-SubCell"/>
</dbReference>
<evidence type="ECO:0000256" key="1">
    <source>
        <dbReference type="ARBA" id="ARBA00004141"/>
    </source>
</evidence>
<organism evidence="7">
    <name type="scientific">Picea sitchensis</name>
    <name type="common">Sitka spruce</name>
    <name type="synonym">Pinus sitchensis</name>
    <dbReference type="NCBI Taxonomy" id="3332"/>
    <lineage>
        <taxon>Eukaryota</taxon>
        <taxon>Viridiplantae</taxon>
        <taxon>Streptophyta</taxon>
        <taxon>Embryophyta</taxon>
        <taxon>Tracheophyta</taxon>
        <taxon>Spermatophyta</taxon>
        <taxon>Pinopsida</taxon>
        <taxon>Pinidae</taxon>
        <taxon>Conifers I</taxon>
        <taxon>Pinales</taxon>
        <taxon>Pinaceae</taxon>
        <taxon>Picea</taxon>
    </lineage>
</organism>
<reference evidence="7" key="1">
    <citation type="journal article" date="2008" name="BMC Genomics">
        <title>A conifer genomics resource of 200,000 spruce (Picea spp.) ESTs and 6,464 high-quality, sequence-finished full-length cDNAs for Sitka spruce (Picea sitchensis).</title>
        <authorList>
            <person name="Ralph S.G."/>
            <person name="Chun H.J."/>
            <person name="Kolosova N."/>
            <person name="Cooper D."/>
            <person name="Oddy C."/>
            <person name="Ritland C.E."/>
            <person name="Kirkpatrick R."/>
            <person name="Moore R."/>
            <person name="Barber S."/>
            <person name="Holt R.A."/>
            <person name="Jones S.J."/>
            <person name="Marra M.A."/>
            <person name="Douglas C.J."/>
            <person name="Ritland K."/>
            <person name="Bohlmann J."/>
        </authorList>
    </citation>
    <scope>NUCLEOTIDE SEQUENCE</scope>
    <source>
        <tissue evidence="7">Bark</tissue>
    </source>
</reference>
<feature type="transmembrane region" description="Helical" evidence="6">
    <location>
        <begin position="57"/>
        <end position="80"/>
    </location>
</feature>
<accession>A9NTX2</accession>
<comment type="subcellular location">
    <subcellularLocation>
        <location evidence="1">Membrane</location>
        <topology evidence="1">Multi-pass membrane protein</topology>
    </subcellularLocation>
</comment>
<comment type="similarity">
    <text evidence="2">Belongs to the tetraspanin (TM4SF) family.</text>
</comment>
<dbReference type="InterPro" id="IPR018499">
    <property type="entry name" value="Tetraspanin/Peripherin"/>
</dbReference>
<dbReference type="AlphaFoldDB" id="A9NTX2"/>
<dbReference type="PANTHER" id="PTHR32191">
    <property type="entry name" value="TETRASPANIN-8-RELATED"/>
    <property type="match status" value="1"/>
</dbReference>
<keyword evidence="3 6" id="KW-0812">Transmembrane</keyword>
<sequence length="257" mass="29247">MVLSVLIIGSGIWLASKQDTECVRFLRWPIITIGVILLLVSAAGFVGSLWRVPYLLVIYLIFMFVLIIVLLALVIFAFVVTNKGGGHAVVGRNYDEYQLNDFSGWLRHYVENTKQWNKIKSCLSSSKLCSQLDQRYPSAQYFFSAHLKPLESGCCIPPSVCGYSFVNPTYWINPVNQNADIDCMLWSNDQMQLCYNCNSCKAGLLGNLKKEWRKINIILIVTLVALIWVYLIGCSAFRNAQTEELFRRYKQGFSGIR</sequence>
<name>A9NTX2_PICSI</name>